<feature type="domain" description="UspA" evidence="1">
    <location>
        <begin position="15"/>
        <end position="174"/>
    </location>
</feature>
<dbReference type="InterPro" id="IPR014729">
    <property type="entry name" value="Rossmann-like_a/b/a_fold"/>
</dbReference>
<evidence type="ECO:0000313" key="3">
    <source>
        <dbReference type="Proteomes" id="UP001205105"/>
    </source>
</evidence>
<dbReference type="PANTHER" id="PTHR31964:SF140">
    <property type="entry name" value="UNIVERSAL STRESS PROTEIN FAMILY PROTEIN"/>
    <property type="match status" value="1"/>
</dbReference>
<dbReference type="Pfam" id="PF00582">
    <property type="entry name" value="Usp"/>
    <property type="match status" value="1"/>
</dbReference>
<dbReference type="SUPFAM" id="SSF52402">
    <property type="entry name" value="Adenine nucleotide alpha hydrolases-like"/>
    <property type="match status" value="1"/>
</dbReference>
<name>A0AAD5DK83_9CHLO</name>
<gene>
    <name evidence="2" type="ORF">COHA_009073</name>
</gene>
<sequence length="178" mass="18088">MGNAASAAAAAGPAEKVVMAVDDSSISADTVTWAAKTFLNKGQEVHLVQVLDTSLASQAAENTGEGGIYASAQADADPAALADSKAFLAKLRDDLLAENGVKPAQVKLVPLAANTATSQDVGRTISDYAAKANADAVVIGSRGLGAFRRRMLGLVGLGSVSDYVAHHAPCTVFIHRAA</sequence>
<dbReference type="AlphaFoldDB" id="A0AAD5DK83"/>
<protein>
    <recommendedName>
        <fullName evidence="1">UspA domain-containing protein</fullName>
    </recommendedName>
</protein>
<proteinExistence type="predicted"/>
<organism evidence="2 3">
    <name type="scientific">Chlorella ohadii</name>
    <dbReference type="NCBI Taxonomy" id="2649997"/>
    <lineage>
        <taxon>Eukaryota</taxon>
        <taxon>Viridiplantae</taxon>
        <taxon>Chlorophyta</taxon>
        <taxon>core chlorophytes</taxon>
        <taxon>Trebouxiophyceae</taxon>
        <taxon>Chlorellales</taxon>
        <taxon>Chlorellaceae</taxon>
        <taxon>Chlorella clade</taxon>
        <taxon>Chlorella</taxon>
    </lineage>
</organism>
<evidence type="ECO:0000259" key="1">
    <source>
        <dbReference type="Pfam" id="PF00582"/>
    </source>
</evidence>
<dbReference type="PANTHER" id="PTHR31964">
    <property type="entry name" value="ADENINE NUCLEOTIDE ALPHA HYDROLASES-LIKE SUPERFAMILY PROTEIN"/>
    <property type="match status" value="1"/>
</dbReference>
<dbReference type="Gene3D" id="3.40.50.620">
    <property type="entry name" value="HUPs"/>
    <property type="match status" value="1"/>
</dbReference>
<dbReference type="Proteomes" id="UP001205105">
    <property type="component" value="Unassembled WGS sequence"/>
</dbReference>
<comment type="caution">
    <text evidence="2">The sequence shown here is derived from an EMBL/GenBank/DDBJ whole genome shotgun (WGS) entry which is preliminary data.</text>
</comment>
<dbReference type="EMBL" id="JADXDR010000165">
    <property type="protein sequence ID" value="KAI7837075.1"/>
    <property type="molecule type" value="Genomic_DNA"/>
</dbReference>
<dbReference type="InterPro" id="IPR006016">
    <property type="entry name" value="UspA"/>
</dbReference>
<dbReference type="CDD" id="cd23659">
    <property type="entry name" value="USP_At3g01520-like"/>
    <property type="match status" value="1"/>
</dbReference>
<evidence type="ECO:0000313" key="2">
    <source>
        <dbReference type="EMBL" id="KAI7837075.1"/>
    </source>
</evidence>
<accession>A0AAD5DK83</accession>
<reference evidence="2" key="1">
    <citation type="submission" date="2020-11" db="EMBL/GenBank/DDBJ databases">
        <title>Chlorella ohadii genome sequencing and assembly.</title>
        <authorList>
            <person name="Murik O."/>
            <person name="Treves H."/>
            <person name="Kedem I."/>
            <person name="Shotland Y."/>
            <person name="Kaplan A."/>
        </authorList>
    </citation>
    <scope>NUCLEOTIDE SEQUENCE</scope>
    <source>
        <strain evidence="2">1</strain>
    </source>
</reference>
<keyword evidence="3" id="KW-1185">Reference proteome</keyword>